<reference evidence="1 2" key="1">
    <citation type="submission" date="2017-08" db="EMBL/GenBank/DDBJ databases">
        <authorList>
            <person name="de Groot N.N."/>
        </authorList>
    </citation>
    <scope>NUCLEOTIDE SEQUENCE [LARGE SCALE GENOMIC DNA]</scope>
    <source>
        <strain evidence="1 2">JC228</strain>
    </source>
</reference>
<keyword evidence="2" id="KW-1185">Reference proteome</keyword>
<dbReference type="GO" id="GO:0016301">
    <property type="term" value="F:kinase activity"/>
    <property type="evidence" value="ECO:0007669"/>
    <property type="project" value="UniProtKB-KW"/>
</dbReference>
<dbReference type="GO" id="GO:0019748">
    <property type="term" value="P:secondary metabolic process"/>
    <property type="evidence" value="ECO:0007669"/>
    <property type="project" value="InterPro"/>
</dbReference>
<dbReference type="InterPro" id="IPR006748">
    <property type="entry name" value="NH2Glyco/OHUrea_AB-resist_kin"/>
</dbReference>
<organism evidence="1 2">
    <name type="scientific">Bacillus oleivorans</name>
    <dbReference type="NCBI Taxonomy" id="1448271"/>
    <lineage>
        <taxon>Bacteria</taxon>
        <taxon>Bacillati</taxon>
        <taxon>Bacillota</taxon>
        <taxon>Bacilli</taxon>
        <taxon>Bacillales</taxon>
        <taxon>Bacillaceae</taxon>
        <taxon>Bacillus</taxon>
    </lineage>
</organism>
<dbReference type="SUPFAM" id="SSF56112">
    <property type="entry name" value="Protein kinase-like (PK-like)"/>
    <property type="match status" value="1"/>
</dbReference>
<keyword evidence="1" id="KW-0418">Kinase</keyword>
<dbReference type="AlphaFoldDB" id="A0A285CUW6"/>
<dbReference type="InterPro" id="IPR011009">
    <property type="entry name" value="Kinase-like_dom_sf"/>
</dbReference>
<dbReference type="OrthoDB" id="179394at2"/>
<sequence length="303" mass="34421">MQISGAFQEKIRNAFREDGKIWLESLEARVQTYLTKWQLTAIGPVENLSYNYVLRVIDSKGAPCILKMGVPNFDFQNEIHTILSYGGNGCAKLLNSDGENGAMLLEQLIPGTMLSEIKDEGLVLQHYLEVWQAIRRSKSANKETPSILNWFHGLNRYRTTYPNGDGPIINSDIDLAEHCFLDVVSSSSGAELLHGDLHHENILFSQEHGWVAIDPKGVLGDRYFDLISFLLNHLHTKESPKELLRFRVDTISGQLGLDRKRLLKAAIAMATLSACWSIEDQDPDWNKTYQCVKWFHEFLKENS</sequence>
<accession>A0A285CUW6</accession>
<dbReference type="EMBL" id="OAOP01000004">
    <property type="protein sequence ID" value="SNX70826.1"/>
    <property type="molecule type" value="Genomic_DNA"/>
</dbReference>
<keyword evidence="1" id="KW-0808">Transferase</keyword>
<dbReference type="Proteomes" id="UP000219546">
    <property type="component" value="Unassembled WGS sequence"/>
</dbReference>
<protein>
    <submittedName>
        <fullName evidence="1">Streptomycin 6-kinase</fullName>
    </submittedName>
</protein>
<proteinExistence type="predicted"/>
<evidence type="ECO:0000313" key="2">
    <source>
        <dbReference type="Proteomes" id="UP000219546"/>
    </source>
</evidence>
<dbReference type="RefSeq" id="WP_097158761.1">
    <property type="nucleotide sequence ID" value="NZ_JBEPMQ010000006.1"/>
</dbReference>
<dbReference type="GO" id="GO:0016773">
    <property type="term" value="F:phosphotransferase activity, alcohol group as acceptor"/>
    <property type="evidence" value="ECO:0007669"/>
    <property type="project" value="InterPro"/>
</dbReference>
<dbReference type="Gene3D" id="3.90.1200.10">
    <property type="match status" value="1"/>
</dbReference>
<name>A0A285CUW6_9BACI</name>
<dbReference type="Pfam" id="PF04655">
    <property type="entry name" value="APH_6_hur"/>
    <property type="match status" value="1"/>
</dbReference>
<evidence type="ECO:0000313" key="1">
    <source>
        <dbReference type="EMBL" id="SNX70826.1"/>
    </source>
</evidence>
<gene>
    <name evidence="1" type="ORF">SAMN05877753_104384</name>
</gene>